<proteinExistence type="predicted"/>
<dbReference type="EMBL" id="ABEU02000023">
    <property type="status" value="NOT_ANNOTATED_CDS"/>
    <property type="molecule type" value="Genomic_DNA"/>
</dbReference>
<reference evidence="1" key="3">
    <citation type="submission" date="2020-12" db="UniProtKB">
        <authorList>
            <consortium name="EnsemblPlants"/>
        </authorList>
    </citation>
    <scope>IDENTIFICATION</scope>
</reference>
<reference evidence="1 2" key="2">
    <citation type="journal article" date="2018" name="Plant J.">
        <title>The Physcomitrella patens chromosome-scale assembly reveals moss genome structure and evolution.</title>
        <authorList>
            <person name="Lang D."/>
            <person name="Ullrich K.K."/>
            <person name="Murat F."/>
            <person name="Fuchs J."/>
            <person name="Jenkins J."/>
            <person name="Haas F.B."/>
            <person name="Piednoel M."/>
            <person name="Gundlach H."/>
            <person name="Van Bel M."/>
            <person name="Meyberg R."/>
            <person name="Vives C."/>
            <person name="Morata J."/>
            <person name="Symeonidi A."/>
            <person name="Hiss M."/>
            <person name="Muchero W."/>
            <person name="Kamisugi Y."/>
            <person name="Saleh O."/>
            <person name="Blanc G."/>
            <person name="Decker E.L."/>
            <person name="van Gessel N."/>
            <person name="Grimwood J."/>
            <person name="Hayes R.D."/>
            <person name="Graham S.W."/>
            <person name="Gunter L.E."/>
            <person name="McDaniel S.F."/>
            <person name="Hoernstein S.N.W."/>
            <person name="Larsson A."/>
            <person name="Li F.W."/>
            <person name="Perroud P.F."/>
            <person name="Phillips J."/>
            <person name="Ranjan P."/>
            <person name="Rokshar D.S."/>
            <person name="Rothfels C.J."/>
            <person name="Schneider L."/>
            <person name="Shu S."/>
            <person name="Stevenson D.W."/>
            <person name="Thummler F."/>
            <person name="Tillich M."/>
            <person name="Villarreal Aguilar J.C."/>
            <person name="Widiez T."/>
            <person name="Wong G.K."/>
            <person name="Wymore A."/>
            <person name="Zhang Y."/>
            <person name="Zimmer A.D."/>
            <person name="Quatrano R.S."/>
            <person name="Mayer K.F.X."/>
            <person name="Goodstein D."/>
            <person name="Casacuberta J.M."/>
            <person name="Vandepoele K."/>
            <person name="Reski R."/>
            <person name="Cuming A.C."/>
            <person name="Tuskan G.A."/>
            <person name="Maumus F."/>
            <person name="Salse J."/>
            <person name="Schmutz J."/>
            <person name="Rensing S.A."/>
        </authorList>
    </citation>
    <scope>NUCLEOTIDE SEQUENCE [LARGE SCALE GENOMIC DNA]</scope>
    <source>
        <strain evidence="1 2">cv. Gransden 2004</strain>
    </source>
</reference>
<evidence type="ECO:0000313" key="2">
    <source>
        <dbReference type="Proteomes" id="UP000006727"/>
    </source>
</evidence>
<keyword evidence="2" id="KW-1185">Reference proteome</keyword>
<dbReference type="Gramene" id="Pp3c23_7890V3.2">
    <property type="protein sequence ID" value="Pp3c23_7890V3.2"/>
    <property type="gene ID" value="Pp3c23_7890"/>
</dbReference>
<dbReference type="InParanoid" id="A0A7I4FGI3"/>
<dbReference type="AlphaFoldDB" id="A0A7I4FGI3"/>
<dbReference type="Proteomes" id="UP000006727">
    <property type="component" value="Chromosome 23"/>
</dbReference>
<reference evidence="1 2" key="1">
    <citation type="journal article" date="2008" name="Science">
        <title>The Physcomitrella genome reveals evolutionary insights into the conquest of land by plants.</title>
        <authorList>
            <person name="Rensing S."/>
            <person name="Lang D."/>
            <person name="Zimmer A."/>
            <person name="Terry A."/>
            <person name="Salamov A."/>
            <person name="Shapiro H."/>
            <person name="Nishiyama T."/>
            <person name="Perroud P.-F."/>
            <person name="Lindquist E."/>
            <person name="Kamisugi Y."/>
            <person name="Tanahashi T."/>
            <person name="Sakakibara K."/>
            <person name="Fujita T."/>
            <person name="Oishi K."/>
            <person name="Shin-I T."/>
            <person name="Kuroki Y."/>
            <person name="Toyoda A."/>
            <person name="Suzuki Y."/>
            <person name="Hashimoto A."/>
            <person name="Yamaguchi K."/>
            <person name="Sugano A."/>
            <person name="Kohara Y."/>
            <person name="Fujiyama A."/>
            <person name="Anterola A."/>
            <person name="Aoki S."/>
            <person name="Ashton N."/>
            <person name="Barbazuk W.B."/>
            <person name="Barker E."/>
            <person name="Bennetzen J."/>
            <person name="Bezanilla M."/>
            <person name="Blankenship R."/>
            <person name="Cho S.H."/>
            <person name="Dutcher S."/>
            <person name="Estelle M."/>
            <person name="Fawcett J.A."/>
            <person name="Gundlach H."/>
            <person name="Hanada K."/>
            <person name="Heyl A."/>
            <person name="Hicks K.A."/>
            <person name="Hugh J."/>
            <person name="Lohr M."/>
            <person name="Mayer K."/>
            <person name="Melkozernov A."/>
            <person name="Murata T."/>
            <person name="Nelson D."/>
            <person name="Pils B."/>
            <person name="Prigge M."/>
            <person name="Reiss B."/>
            <person name="Renner T."/>
            <person name="Rombauts S."/>
            <person name="Rushton P."/>
            <person name="Sanderfoot A."/>
            <person name="Schween G."/>
            <person name="Shiu S.-H."/>
            <person name="Stueber K."/>
            <person name="Theodoulou F.L."/>
            <person name="Tu H."/>
            <person name="Van de Peer Y."/>
            <person name="Verrier P.J."/>
            <person name="Waters E."/>
            <person name="Wood A."/>
            <person name="Yang L."/>
            <person name="Cove D."/>
            <person name="Cuming A."/>
            <person name="Hasebe M."/>
            <person name="Lucas S."/>
            <person name="Mishler D.B."/>
            <person name="Reski R."/>
            <person name="Grigoriev I."/>
            <person name="Quatrano R.S."/>
            <person name="Boore J.L."/>
        </authorList>
    </citation>
    <scope>NUCLEOTIDE SEQUENCE [LARGE SCALE GENOMIC DNA]</scope>
    <source>
        <strain evidence="1 2">cv. Gransden 2004</strain>
    </source>
</reference>
<dbReference type="EnsemblPlants" id="Pp3c23_7890V3.2">
    <property type="protein sequence ID" value="Pp3c23_7890V3.2"/>
    <property type="gene ID" value="Pp3c23_7890"/>
</dbReference>
<organism evidence="1 2">
    <name type="scientific">Physcomitrium patens</name>
    <name type="common">Spreading-leaved earth moss</name>
    <name type="synonym">Physcomitrella patens</name>
    <dbReference type="NCBI Taxonomy" id="3218"/>
    <lineage>
        <taxon>Eukaryota</taxon>
        <taxon>Viridiplantae</taxon>
        <taxon>Streptophyta</taxon>
        <taxon>Embryophyta</taxon>
        <taxon>Bryophyta</taxon>
        <taxon>Bryophytina</taxon>
        <taxon>Bryopsida</taxon>
        <taxon>Funariidae</taxon>
        <taxon>Funariales</taxon>
        <taxon>Funariaceae</taxon>
        <taxon>Physcomitrium</taxon>
    </lineage>
</organism>
<protein>
    <submittedName>
        <fullName evidence="1">Uncharacterized protein</fullName>
    </submittedName>
</protein>
<evidence type="ECO:0000313" key="1">
    <source>
        <dbReference type="EnsemblPlants" id="Pp3c23_7890V3.2"/>
    </source>
</evidence>
<sequence>MKIITDVTLGALLFEGLNLPVAARNLAETNTGRRASRLKFSRHPICGGNGQSHRHQPSLISLHRPEGALQQRRRLKLDRWSDAMPWSQTFLYLFPLVGYRTTILHAAMCPKFAEPRSGMQILFEE</sequence>
<name>A0A7I4FGI3_PHYPA</name>
<accession>A0A7I4FGI3</accession>